<gene>
    <name evidence="1" type="ORF">Ahy_A03g015850</name>
</gene>
<dbReference type="Proteomes" id="UP000289738">
    <property type="component" value="Chromosome A03"/>
</dbReference>
<accession>A0A445E1G0</accession>
<dbReference type="EMBL" id="SDMP01000003">
    <property type="protein sequence ID" value="RYR69298.1"/>
    <property type="molecule type" value="Genomic_DNA"/>
</dbReference>
<evidence type="ECO:0000313" key="1">
    <source>
        <dbReference type="EMBL" id="RYR69298.1"/>
    </source>
</evidence>
<evidence type="ECO:0000313" key="2">
    <source>
        <dbReference type="Proteomes" id="UP000289738"/>
    </source>
</evidence>
<reference evidence="1 2" key="1">
    <citation type="submission" date="2019-01" db="EMBL/GenBank/DDBJ databases">
        <title>Sequencing of cultivated peanut Arachis hypogaea provides insights into genome evolution and oil improvement.</title>
        <authorList>
            <person name="Chen X."/>
        </authorList>
    </citation>
    <scope>NUCLEOTIDE SEQUENCE [LARGE SCALE GENOMIC DNA]</scope>
    <source>
        <strain evidence="2">cv. Fuhuasheng</strain>
        <tissue evidence="1">Leaves</tissue>
    </source>
</reference>
<organism evidence="1 2">
    <name type="scientific">Arachis hypogaea</name>
    <name type="common">Peanut</name>
    <dbReference type="NCBI Taxonomy" id="3818"/>
    <lineage>
        <taxon>Eukaryota</taxon>
        <taxon>Viridiplantae</taxon>
        <taxon>Streptophyta</taxon>
        <taxon>Embryophyta</taxon>
        <taxon>Tracheophyta</taxon>
        <taxon>Spermatophyta</taxon>
        <taxon>Magnoliopsida</taxon>
        <taxon>eudicotyledons</taxon>
        <taxon>Gunneridae</taxon>
        <taxon>Pentapetalae</taxon>
        <taxon>rosids</taxon>
        <taxon>fabids</taxon>
        <taxon>Fabales</taxon>
        <taxon>Fabaceae</taxon>
        <taxon>Papilionoideae</taxon>
        <taxon>50 kb inversion clade</taxon>
        <taxon>dalbergioids sensu lato</taxon>
        <taxon>Dalbergieae</taxon>
        <taxon>Pterocarpus clade</taxon>
        <taxon>Arachis</taxon>
    </lineage>
</organism>
<comment type="caution">
    <text evidence="1">The sequence shown here is derived from an EMBL/GenBank/DDBJ whole genome shotgun (WGS) entry which is preliminary data.</text>
</comment>
<protein>
    <submittedName>
        <fullName evidence="1">Uncharacterized protein</fullName>
    </submittedName>
</protein>
<proteinExistence type="predicted"/>
<keyword evidence="2" id="KW-1185">Reference proteome</keyword>
<sequence length="157" mass="18867">MILQIHHCKLQFALLHHIYLLYFERCSSCQRRYIQRRRKLAPSAKCRPRLRKRWTVVKAQFRNSILDSQKFQSNDALNNVQDLDIMMLHNTLLYLTFFLRGLHARARAQEEEIFSLWEQVAVTCMKMLNEKCNLERQFSELRNELKGTKSVSLREHS</sequence>
<name>A0A445E1G0_ARAHY</name>
<dbReference type="AlphaFoldDB" id="A0A445E1G0"/>